<proteinExistence type="predicted"/>
<dbReference type="KEGG" id="mpp:MICPUCDRAFT_61355"/>
<feature type="domain" description="START" evidence="1">
    <location>
        <begin position="265"/>
        <end position="349"/>
    </location>
</feature>
<dbReference type="eggNOG" id="ENOG502R39I">
    <property type="taxonomic scope" value="Eukaryota"/>
</dbReference>
<dbReference type="Pfam" id="PF01852">
    <property type="entry name" value="START"/>
    <property type="match status" value="1"/>
</dbReference>
<dbReference type="PANTHER" id="PTHR19308">
    <property type="entry name" value="PHOSPHATIDYLCHOLINE TRANSFER PROTEIN"/>
    <property type="match status" value="1"/>
</dbReference>
<dbReference type="InterPro" id="IPR023393">
    <property type="entry name" value="START-like_dom_sf"/>
</dbReference>
<dbReference type="Proteomes" id="UP000001876">
    <property type="component" value="Unassembled WGS sequence"/>
</dbReference>
<keyword evidence="3" id="KW-1185">Reference proteome</keyword>
<accession>C1MHI1</accession>
<dbReference type="PANTHER" id="PTHR19308:SF56">
    <property type="entry name" value="START DOMAIN-CONTAINING PROTEIN"/>
    <property type="match status" value="1"/>
</dbReference>
<gene>
    <name evidence="2" type="ORF">MICPUCDRAFT_61355</name>
</gene>
<reference evidence="2 3" key="1">
    <citation type="journal article" date="2009" name="Science">
        <title>Green evolution and dynamic adaptations revealed by genomes of the marine picoeukaryotes Micromonas.</title>
        <authorList>
            <person name="Worden A.Z."/>
            <person name="Lee J.H."/>
            <person name="Mock T."/>
            <person name="Rouze P."/>
            <person name="Simmons M.P."/>
            <person name="Aerts A.L."/>
            <person name="Allen A.E."/>
            <person name="Cuvelier M.L."/>
            <person name="Derelle E."/>
            <person name="Everett M.V."/>
            <person name="Foulon E."/>
            <person name="Grimwood J."/>
            <person name="Gundlach H."/>
            <person name="Henrissat B."/>
            <person name="Napoli C."/>
            <person name="McDonald S.M."/>
            <person name="Parker M.S."/>
            <person name="Rombauts S."/>
            <person name="Salamov A."/>
            <person name="Von Dassow P."/>
            <person name="Badger J.H."/>
            <person name="Coutinho P.M."/>
            <person name="Demir E."/>
            <person name="Dubchak I."/>
            <person name="Gentemann C."/>
            <person name="Eikrem W."/>
            <person name="Gready J.E."/>
            <person name="John U."/>
            <person name="Lanier W."/>
            <person name="Lindquist E.A."/>
            <person name="Lucas S."/>
            <person name="Mayer K.F."/>
            <person name="Moreau H."/>
            <person name="Not F."/>
            <person name="Otillar R."/>
            <person name="Panaud O."/>
            <person name="Pangilinan J."/>
            <person name="Paulsen I."/>
            <person name="Piegu B."/>
            <person name="Poliakov A."/>
            <person name="Robbens S."/>
            <person name="Schmutz J."/>
            <person name="Toulza E."/>
            <person name="Wyss T."/>
            <person name="Zelensky A."/>
            <person name="Zhou K."/>
            <person name="Armbrust E.V."/>
            <person name="Bhattacharya D."/>
            <person name="Goodenough U.W."/>
            <person name="Van de Peer Y."/>
            <person name="Grigoriev I.V."/>
        </authorList>
    </citation>
    <scope>NUCLEOTIDE SEQUENCE [LARGE SCALE GENOMIC DNA]</scope>
    <source>
        <strain evidence="2 3">CCMP1545</strain>
    </source>
</reference>
<dbReference type="OMA" id="HRIMGVT"/>
<organism evidence="3">
    <name type="scientific">Micromonas pusilla (strain CCMP1545)</name>
    <name type="common">Picoplanktonic green alga</name>
    <dbReference type="NCBI Taxonomy" id="564608"/>
    <lineage>
        <taxon>Eukaryota</taxon>
        <taxon>Viridiplantae</taxon>
        <taxon>Chlorophyta</taxon>
        <taxon>Mamiellophyceae</taxon>
        <taxon>Mamiellales</taxon>
        <taxon>Mamiellaceae</taxon>
        <taxon>Micromonas</taxon>
    </lineage>
</organism>
<dbReference type="AlphaFoldDB" id="C1MHI1"/>
<protein>
    <submittedName>
        <fullName evidence="2">Predicted protein</fullName>
    </submittedName>
</protein>
<dbReference type="InterPro" id="IPR051213">
    <property type="entry name" value="START_lipid_transfer"/>
</dbReference>
<dbReference type="SUPFAM" id="SSF55961">
    <property type="entry name" value="Bet v1-like"/>
    <property type="match status" value="1"/>
</dbReference>
<dbReference type="RefSeq" id="XP_003055498.1">
    <property type="nucleotide sequence ID" value="XM_003055452.1"/>
</dbReference>
<dbReference type="GeneID" id="9680234"/>
<evidence type="ECO:0000313" key="3">
    <source>
        <dbReference type="Proteomes" id="UP000001876"/>
    </source>
</evidence>
<evidence type="ECO:0000313" key="2">
    <source>
        <dbReference type="EMBL" id="EEH60750.1"/>
    </source>
</evidence>
<dbReference type="GO" id="GO:0008289">
    <property type="term" value="F:lipid binding"/>
    <property type="evidence" value="ECO:0007669"/>
    <property type="project" value="InterPro"/>
</dbReference>
<dbReference type="PROSITE" id="PS50848">
    <property type="entry name" value="START"/>
    <property type="match status" value="1"/>
</dbReference>
<sequence>MFEHVSFSLSVLFSLPSSPLARSRPALASAPVGFLSARELESAVADAESSQGDICASVETELAHVSRVDEVERDIVTKFFGMLTSKEWKHSTTSNGTDIFKLPGERIHRIMGVTRTEASPEEVLGFFSDPQNFKKHFTILDDMFKEGSVVKIGGQGLGLDATGERLHKLGKFAALSIGGKERVGPTDPKEFAVSLLNKIRRSPGGQKIEGLIKKHAGDKGAVAALGELPSSQTSALAQTSIRAEFKDGQFKDLPGHALLHGTFRLPSIVPDRDFVWDQVAMRLPTGSVLVMGQSVNDGDEDVPECVKGHVRGAVLTSGYYVFEDGQGGSKIAFVLQADPKGSLPAWVVNLVAPKQAHNVTRLRKYLDSTVGSSVSRA</sequence>
<evidence type="ECO:0000259" key="1">
    <source>
        <dbReference type="PROSITE" id="PS50848"/>
    </source>
</evidence>
<dbReference type="Gene3D" id="3.30.530.20">
    <property type="match status" value="2"/>
</dbReference>
<dbReference type="EMBL" id="GG663735">
    <property type="protein sequence ID" value="EEH60750.1"/>
    <property type="molecule type" value="Genomic_DNA"/>
</dbReference>
<name>C1MHI1_MICPC</name>
<dbReference type="InterPro" id="IPR002913">
    <property type="entry name" value="START_lipid-bd_dom"/>
</dbReference>
<dbReference type="GO" id="GO:0005737">
    <property type="term" value="C:cytoplasm"/>
    <property type="evidence" value="ECO:0007669"/>
    <property type="project" value="UniProtKB-ARBA"/>
</dbReference>
<dbReference type="OrthoDB" id="5403181at2759"/>